<proteinExistence type="predicted"/>
<evidence type="ECO:0000313" key="3">
    <source>
        <dbReference type="Proteomes" id="UP000787472"/>
    </source>
</evidence>
<sequence>MWLKVLIVFLFIAVLISLSSALVFLLKDMGSRSKRTLYALGIRVTLAGLLLLCIFYGFSTGQLGSSAPWDKGPMIEQGRP</sequence>
<dbReference type="Proteomes" id="UP000787472">
    <property type="component" value="Unassembled WGS sequence"/>
</dbReference>
<gene>
    <name evidence="2" type="ORF">G8770_20605</name>
</gene>
<evidence type="ECO:0000256" key="1">
    <source>
        <dbReference type="SAM" id="Phobius"/>
    </source>
</evidence>
<keyword evidence="1" id="KW-0472">Membrane</keyword>
<keyword evidence="1" id="KW-1133">Transmembrane helix</keyword>
<dbReference type="InterPro" id="IPR021313">
    <property type="entry name" value="DUF2909"/>
</dbReference>
<protein>
    <submittedName>
        <fullName evidence="2">DUF2909 domain-containing protein</fullName>
    </submittedName>
</protein>
<name>A0A9E5MPC1_9GAMM</name>
<accession>A0A9E5MPC1</accession>
<reference evidence="2" key="1">
    <citation type="submission" date="2020-03" db="EMBL/GenBank/DDBJ databases">
        <authorList>
            <person name="Guo F."/>
        </authorList>
    </citation>
    <scope>NUCLEOTIDE SEQUENCE</scope>
    <source>
        <strain evidence="2">JCM 30134</strain>
    </source>
</reference>
<keyword evidence="3" id="KW-1185">Reference proteome</keyword>
<feature type="transmembrane region" description="Helical" evidence="1">
    <location>
        <begin position="37"/>
        <end position="58"/>
    </location>
</feature>
<dbReference type="AlphaFoldDB" id="A0A9E5MPC1"/>
<organism evidence="2 3">
    <name type="scientific">Pseudomaricurvus hydrocarbonicus</name>
    <dbReference type="NCBI Taxonomy" id="1470433"/>
    <lineage>
        <taxon>Bacteria</taxon>
        <taxon>Pseudomonadati</taxon>
        <taxon>Pseudomonadota</taxon>
        <taxon>Gammaproteobacteria</taxon>
        <taxon>Cellvibrionales</taxon>
        <taxon>Cellvibrionaceae</taxon>
        <taxon>Pseudomaricurvus</taxon>
    </lineage>
</organism>
<comment type="caution">
    <text evidence="2">The sequence shown here is derived from an EMBL/GenBank/DDBJ whole genome shotgun (WGS) entry which is preliminary data.</text>
</comment>
<dbReference type="Pfam" id="PF11137">
    <property type="entry name" value="DUF2909"/>
    <property type="match status" value="1"/>
</dbReference>
<dbReference type="RefSeq" id="WP_167191501.1">
    <property type="nucleotide sequence ID" value="NZ_JAAONZ010000022.1"/>
</dbReference>
<dbReference type="EMBL" id="JAAONZ010000022">
    <property type="protein sequence ID" value="NHO67955.1"/>
    <property type="molecule type" value="Genomic_DNA"/>
</dbReference>
<evidence type="ECO:0000313" key="2">
    <source>
        <dbReference type="EMBL" id="NHO67955.1"/>
    </source>
</evidence>
<keyword evidence="1" id="KW-0812">Transmembrane</keyword>
<feature type="transmembrane region" description="Helical" evidence="1">
    <location>
        <begin position="6"/>
        <end position="25"/>
    </location>
</feature>